<evidence type="ECO:0000256" key="3">
    <source>
        <dbReference type="ARBA" id="ARBA00022729"/>
    </source>
</evidence>
<name>A0A1I6FZW0_HALSD</name>
<dbReference type="EMBL" id="FOYN01000002">
    <property type="protein sequence ID" value="SFR35454.1"/>
    <property type="molecule type" value="Genomic_DNA"/>
</dbReference>
<evidence type="ECO:0000313" key="7">
    <source>
        <dbReference type="Proteomes" id="UP000198932"/>
    </source>
</evidence>
<evidence type="ECO:0000313" key="6">
    <source>
        <dbReference type="EMBL" id="SFR35454.1"/>
    </source>
</evidence>
<dbReference type="Pfam" id="PF25106">
    <property type="entry name" value="VWA_4"/>
    <property type="match status" value="1"/>
</dbReference>
<protein>
    <submittedName>
        <fullName evidence="6">Mg-chelatase subunit ChlD</fullName>
    </submittedName>
</protein>
<organism evidence="6 7">
    <name type="scientific">Halorubrum sodomense</name>
    <dbReference type="NCBI Taxonomy" id="35743"/>
    <lineage>
        <taxon>Archaea</taxon>
        <taxon>Methanobacteriati</taxon>
        <taxon>Methanobacteriota</taxon>
        <taxon>Stenosarchaea group</taxon>
        <taxon>Halobacteria</taxon>
        <taxon>Halobacteriales</taxon>
        <taxon>Haloferacaceae</taxon>
        <taxon>Halorubrum</taxon>
    </lineage>
</organism>
<evidence type="ECO:0000256" key="4">
    <source>
        <dbReference type="SAM" id="MobiDB-lite"/>
    </source>
</evidence>
<dbReference type="InterPro" id="IPR056861">
    <property type="entry name" value="HMCN1-like_VWA"/>
</dbReference>
<feature type="region of interest" description="Disordered" evidence="4">
    <location>
        <begin position="385"/>
        <end position="412"/>
    </location>
</feature>
<feature type="compositionally biased region" description="Basic and acidic residues" evidence="4">
    <location>
        <begin position="385"/>
        <end position="396"/>
    </location>
</feature>
<keyword evidence="2" id="KW-0964">Secreted</keyword>
<dbReference type="InterPro" id="IPR036465">
    <property type="entry name" value="vWFA_dom_sf"/>
</dbReference>
<dbReference type="AlphaFoldDB" id="A0A1I6FZW0"/>
<sequence length="554" mass="58718">MTSGPAIELIPPNISSDTGIERSGDGAVDDDPIPLLGKSTGGGSSLVTTDDYPYVTVHANVDTPGPGVERFGKNSFAVREDGEPTDLERVTFLGDELDLVFVFDDTGSMSDEIEGAKEGVRFLTEEIDAREMDARYSLVTFKNDPTVRTAFTRDAETVTSHVDDLYASGGGEIPEGNFDAIERALDLDYRPDAQRVMVDITDAPSHFDGDGSDVSDYTFDDVAEDLRASGVTFVSVAPDVEDRRSSAKSLTSAVGGFWTDISETRMGRTDNFESVLRRITDLLTSTYEIEFHTCTPPGTARELEVEFDGDRGTDAATATLSVPERFDLPPECAESDPEPVDSRETALFLDVDRNALPAGETVTVTVRSADNDFVVGAAVEAADERAETNRAGRAELELSDPGPQTITATAPDGDATETITVDIEAPSDGPASDIEPSPGGIETSPEGLETAPGGIETSPGGTEGTDDGGSDTEGALVVEPSRWRTDVGEEVTFTVRNLDGDLLADATVEAAGETKATNRAGNCSFAFEEPGTVTVTATRDDMDPDAIDIDIETA</sequence>
<dbReference type="RefSeq" id="WP_092920861.1">
    <property type="nucleotide sequence ID" value="NZ_FOYN01000002.1"/>
</dbReference>
<dbReference type="SUPFAM" id="SSF53300">
    <property type="entry name" value="vWA-like"/>
    <property type="match status" value="1"/>
</dbReference>
<dbReference type="InterPro" id="IPR002035">
    <property type="entry name" value="VWF_A"/>
</dbReference>
<dbReference type="SMART" id="SM00327">
    <property type="entry name" value="VWA"/>
    <property type="match status" value="1"/>
</dbReference>
<accession>A0A1I6FZW0</accession>
<dbReference type="InterPro" id="IPR052969">
    <property type="entry name" value="Thr-specific_kinase-like"/>
</dbReference>
<reference evidence="7" key="1">
    <citation type="submission" date="2016-10" db="EMBL/GenBank/DDBJ databases">
        <authorList>
            <person name="Varghese N."/>
            <person name="Submissions S."/>
        </authorList>
    </citation>
    <scope>NUCLEOTIDE SEQUENCE [LARGE SCALE GENOMIC DNA]</scope>
    <source>
        <strain evidence="7">RD 26</strain>
    </source>
</reference>
<dbReference type="Proteomes" id="UP000198932">
    <property type="component" value="Unassembled WGS sequence"/>
</dbReference>
<feature type="region of interest" description="Disordered" evidence="4">
    <location>
        <begin position="424"/>
        <end position="473"/>
    </location>
</feature>
<proteinExistence type="predicted"/>
<gene>
    <name evidence="6" type="ORF">SAMN04487937_1437</name>
</gene>
<dbReference type="PANTHER" id="PTHR47763">
    <property type="entry name" value="ALPHA-PROTEIN KINASE VWKA"/>
    <property type="match status" value="1"/>
</dbReference>
<comment type="subcellular location">
    <subcellularLocation>
        <location evidence="1">Secreted</location>
    </subcellularLocation>
</comment>
<dbReference type="GO" id="GO:0005737">
    <property type="term" value="C:cytoplasm"/>
    <property type="evidence" value="ECO:0007669"/>
    <property type="project" value="TreeGrafter"/>
</dbReference>
<evidence type="ECO:0000256" key="1">
    <source>
        <dbReference type="ARBA" id="ARBA00004613"/>
    </source>
</evidence>
<dbReference type="OrthoDB" id="271106at2157"/>
<dbReference type="CDD" id="cd00198">
    <property type="entry name" value="vWFA"/>
    <property type="match status" value="1"/>
</dbReference>
<dbReference type="STRING" id="35743.SAMN04487937_1437"/>
<feature type="region of interest" description="Disordered" evidence="4">
    <location>
        <begin position="1"/>
        <end position="31"/>
    </location>
</feature>
<keyword evidence="7" id="KW-1185">Reference proteome</keyword>
<evidence type="ECO:0000256" key="2">
    <source>
        <dbReference type="ARBA" id="ARBA00022525"/>
    </source>
</evidence>
<evidence type="ECO:0000259" key="5">
    <source>
        <dbReference type="PROSITE" id="PS50234"/>
    </source>
</evidence>
<dbReference type="GO" id="GO:0004674">
    <property type="term" value="F:protein serine/threonine kinase activity"/>
    <property type="evidence" value="ECO:0007669"/>
    <property type="project" value="TreeGrafter"/>
</dbReference>
<dbReference type="PANTHER" id="PTHR47763:SF1">
    <property type="entry name" value="DUF659 DOMAIN-CONTAINING PROTEIN"/>
    <property type="match status" value="1"/>
</dbReference>
<feature type="domain" description="VWFA" evidence="5">
    <location>
        <begin position="98"/>
        <end position="283"/>
    </location>
</feature>
<dbReference type="Gene3D" id="3.40.50.410">
    <property type="entry name" value="von Willebrand factor, type A domain"/>
    <property type="match status" value="1"/>
</dbReference>
<dbReference type="PROSITE" id="PS50234">
    <property type="entry name" value="VWFA"/>
    <property type="match status" value="1"/>
</dbReference>
<keyword evidence="3" id="KW-0732">Signal</keyword>